<feature type="compositionally biased region" description="Polar residues" evidence="4">
    <location>
        <begin position="168"/>
        <end position="188"/>
    </location>
</feature>
<dbReference type="InterPro" id="IPR001680">
    <property type="entry name" value="WD40_rpt"/>
</dbReference>
<evidence type="ECO:0000256" key="4">
    <source>
        <dbReference type="SAM" id="MobiDB-lite"/>
    </source>
</evidence>
<protein>
    <recommendedName>
        <fullName evidence="7">DDB1- and CUL4-associated factor 8</fullName>
    </recommendedName>
</protein>
<dbReference type="Proteomes" id="UP001059596">
    <property type="component" value="Unassembled WGS sequence"/>
</dbReference>
<dbReference type="PROSITE" id="PS50082">
    <property type="entry name" value="WD_REPEATS_2"/>
    <property type="match status" value="1"/>
</dbReference>
<feature type="compositionally biased region" description="Acidic residues" evidence="4">
    <location>
        <begin position="285"/>
        <end position="295"/>
    </location>
</feature>
<name>A0A9P9YL70_9MUSC</name>
<dbReference type="SMART" id="SM00320">
    <property type="entry name" value="WD40"/>
    <property type="match status" value="7"/>
</dbReference>
<dbReference type="GO" id="GO:0080008">
    <property type="term" value="C:Cul4-RING E3 ubiquitin ligase complex"/>
    <property type="evidence" value="ECO:0007669"/>
    <property type="project" value="TreeGrafter"/>
</dbReference>
<dbReference type="AlphaFoldDB" id="A0A9P9YL70"/>
<feature type="repeat" description="WD" evidence="3">
    <location>
        <begin position="372"/>
        <end position="413"/>
    </location>
</feature>
<feature type="region of interest" description="Disordered" evidence="4">
    <location>
        <begin position="1"/>
        <end position="192"/>
    </location>
</feature>
<dbReference type="PANTHER" id="PTHR15574">
    <property type="entry name" value="WD REPEAT DOMAIN-CONTAINING FAMILY"/>
    <property type="match status" value="1"/>
</dbReference>
<comment type="caution">
    <text evidence="5">The sequence shown here is derived from an EMBL/GenBank/DDBJ whole genome shotgun (WGS) entry which is preliminary data.</text>
</comment>
<feature type="compositionally biased region" description="Low complexity" evidence="4">
    <location>
        <begin position="258"/>
        <end position="271"/>
    </location>
</feature>
<feature type="compositionally biased region" description="Acidic residues" evidence="4">
    <location>
        <begin position="229"/>
        <end position="253"/>
    </location>
</feature>
<dbReference type="GO" id="GO:0005737">
    <property type="term" value="C:cytoplasm"/>
    <property type="evidence" value="ECO:0007669"/>
    <property type="project" value="TreeGrafter"/>
</dbReference>
<reference evidence="5" key="1">
    <citation type="journal article" date="2023" name="Genome Biol. Evol.">
        <title>Long-read-based Genome Assembly of Drosophila gunungcola Reveals Fewer Chemosensory Genes in Flower-breeding Species.</title>
        <authorList>
            <person name="Negi A."/>
            <person name="Liao B.Y."/>
            <person name="Yeh S.D."/>
        </authorList>
    </citation>
    <scope>NUCLEOTIDE SEQUENCE</scope>
    <source>
        <strain evidence="5">Sukarami</strain>
    </source>
</reference>
<sequence length="780" mass="86954">MDLEEDCVASGTTSACKRPRRNTDSRIRDGQIEETTAQAGGEEKTVTTKQSVINSTTITSNNNNEEEKGDMLGQEHALKEQNRQAEIEQPKEKEQLGKLQLDKKKTEPKDEQSEKKPSDKEQLVEYHARKDQEQLEDKSNEEQAGPSSLESQLPPHAATAELAANKPKTVNSILTMDSDDQNPSSAALLTSPRFNLRNIPPTRSYRRINIELTGTVTDSDSTDSVEVPEQQEEDEQEQDEQEDTEGADADIDTDGQVAPAEPSADESSSNDEMVHRYDLSSENDLTTEDEMEFNETEANAGDREKVDFAVDKEMGKQKPAYTFNSLQELMHREHNIINRIGWRGGHTSAQSFGQGYYGSRQVVEQMTLLSCMNGHSGCVNCLNFNRAGDLICSGSDDLNIVVWDWANEKPLHSFHSGHSMNIFQTKFIDSAGCLDIVSASRDGQVRRAVVPPSGGATKPMRLYTHSESVHKIVLVPHSRHELMSAGEDAAVKHFDLRTSNAATTLLRCVYHDANERGRVRLFSIAHHPFAPEFCVSGSDDTLRVYDKRKLTKPLHEMTPTIVEQHKIAQITCAVYNHSGSEILASFSDAGIYLFDSRNYKDGEFLHCYEGHINSRTIKGVNFFGPKSEYIVSGSDCGNIFFWDKNTEAIVNFMKGDHAGVVNCLEPHPWMPVLATSGLEHDVKIWTPNGPDKSGPNTESLKQTLQRNFSRNIVDRGDFDINQFQYFIRGFLEGSRSRTRLAGNPGTAAEWRRRARGNRSVSSSSSSSDDTNGPGVHCRTQ</sequence>
<dbReference type="PANTHER" id="PTHR15574:SF21">
    <property type="entry name" value="DDB1- AND CUL4-ASSOCIATED FACTOR 8"/>
    <property type="match status" value="1"/>
</dbReference>
<evidence type="ECO:0000256" key="1">
    <source>
        <dbReference type="ARBA" id="ARBA00022574"/>
    </source>
</evidence>
<feature type="region of interest" description="Disordered" evidence="4">
    <location>
        <begin position="737"/>
        <end position="780"/>
    </location>
</feature>
<dbReference type="InterPro" id="IPR036322">
    <property type="entry name" value="WD40_repeat_dom_sf"/>
</dbReference>
<feature type="compositionally biased region" description="Basic and acidic residues" evidence="4">
    <location>
        <begin position="76"/>
        <end position="141"/>
    </location>
</feature>
<evidence type="ECO:0000256" key="2">
    <source>
        <dbReference type="ARBA" id="ARBA00022737"/>
    </source>
</evidence>
<evidence type="ECO:0000313" key="6">
    <source>
        <dbReference type="Proteomes" id="UP001059596"/>
    </source>
</evidence>
<feature type="compositionally biased region" description="Low complexity" evidence="4">
    <location>
        <begin position="53"/>
        <end position="63"/>
    </location>
</feature>
<evidence type="ECO:0000313" key="5">
    <source>
        <dbReference type="EMBL" id="KAI8039055.1"/>
    </source>
</evidence>
<dbReference type="OrthoDB" id="4869960at2759"/>
<accession>A0A9P9YL70</accession>
<dbReference type="Gene3D" id="2.130.10.10">
    <property type="entry name" value="YVTN repeat-like/Quinoprotein amine dehydrogenase"/>
    <property type="match status" value="1"/>
</dbReference>
<dbReference type="EMBL" id="JAMKOV010000006">
    <property type="protein sequence ID" value="KAI8039055.1"/>
    <property type="molecule type" value="Genomic_DNA"/>
</dbReference>
<gene>
    <name evidence="5" type="ORF">M5D96_007770</name>
</gene>
<keyword evidence="6" id="KW-1185">Reference proteome</keyword>
<dbReference type="Pfam" id="PF00400">
    <property type="entry name" value="WD40"/>
    <property type="match status" value="2"/>
</dbReference>
<feature type="compositionally biased region" description="Low complexity" evidence="4">
    <location>
        <begin position="757"/>
        <end position="767"/>
    </location>
</feature>
<keyword evidence="1 3" id="KW-0853">WD repeat</keyword>
<feature type="compositionally biased region" description="Basic and acidic residues" evidence="4">
    <location>
        <begin position="21"/>
        <end position="31"/>
    </location>
</feature>
<feature type="region of interest" description="Disordered" evidence="4">
    <location>
        <begin position="209"/>
        <end position="305"/>
    </location>
</feature>
<dbReference type="SUPFAM" id="SSF50978">
    <property type="entry name" value="WD40 repeat-like"/>
    <property type="match status" value="1"/>
</dbReference>
<proteinExistence type="predicted"/>
<dbReference type="PROSITE" id="PS50294">
    <property type="entry name" value="WD_REPEATS_REGION"/>
    <property type="match status" value="1"/>
</dbReference>
<keyword evidence="2" id="KW-0677">Repeat</keyword>
<feature type="compositionally biased region" description="Low complexity" evidence="4">
    <location>
        <begin position="215"/>
        <end position="227"/>
    </location>
</feature>
<organism evidence="5 6">
    <name type="scientific">Drosophila gunungcola</name>
    <name type="common">fruit fly</name>
    <dbReference type="NCBI Taxonomy" id="103775"/>
    <lineage>
        <taxon>Eukaryota</taxon>
        <taxon>Metazoa</taxon>
        <taxon>Ecdysozoa</taxon>
        <taxon>Arthropoda</taxon>
        <taxon>Hexapoda</taxon>
        <taxon>Insecta</taxon>
        <taxon>Pterygota</taxon>
        <taxon>Neoptera</taxon>
        <taxon>Endopterygota</taxon>
        <taxon>Diptera</taxon>
        <taxon>Brachycera</taxon>
        <taxon>Muscomorpha</taxon>
        <taxon>Ephydroidea</taxon>
        <taxon>Drosophilidae</taxon>
        <taxon>Drosophila</taxon>
        <taxon>Sophophora</taxon>
    </lineage>
</organism>
<evidence type="ECO:0008006" key="7">
    <source>
        <dbReference type="Google" id="ProtNLM"/>
    </source>
</evidence>
<evidence type="ECO:0000256" key="3">
    <source>
        <dbReference type="PROSITE-ProRule" id="PRU00221"/>
    </source>
</evidence>
<dbReference type="InterPro" id="IPR045151">
    <property type="entry name" value="DCAF8"/>
</dbReference>
<dbReference type="InterPro" id="IPR015943">
    <property type="entry name" value="WD40/YVTN_repeat-like_dom_sf"/>
</dbReference>